<protein>
    <submittedName>
        <fullName evidence="1">Uncharacterized protein</fullName>
    </submittedName>
</protein>
<organism evidence="1 2">
    <name type="scientific">Bradyrhizobium elkanii</name>
    <dbReference type="NCBI Taxonomy" id="29448"/>
    <lineage>
        <taxon>Bacteria</taxon>
        <taxon>Pseudomonadati</taxon>
        <taxon>Pseudomonadota</taxon>
        <taxon>Alphaproteobacteria</taxon>
        <taxon>Hyphomicrobiales</taxon>
        <taxon>Nitrobacteraceae</taxon>
        <taxon>Bradyrhizobium</taxon>
    </lineage>
</organism>
<evidence type="ECO:0000313" key="2">
    <source>
        <dbReference type="Proteomes" id="UP001565471"/>
    </source>
</evidence>
<dbReference type="EMBL" id="JBGBZA010000002">
    <property type="protein sequence ID" value="MEY9317079.1"/>
    <property type="molecule type" value="Genomic_DNA"/>
</dbReference>
<gene>
    <name evidence="1" type="ORF">ABIF29_003878</name>
</gene>
<sequence length="88" mass="9783">MKAPLTRRGFFVCVARMERSAIRRNLSRVISWSLSSGAHSGDPLASSGQRIPADQFTRVQVWPPQNMPPNAQPWTRSVSGLFIAMVES</sequence>
<reference evidence="1 2" key="1">
    <citation type="submission" date="2024-07" db="EMBL/GenBank/DDBJ databases">
        <title>Genomic Encyclopedia of Type Strains, Phase V (KMG-V): Genome sequencing to study the core and pangenomes of soil and plant-associated prokaryotes.</title>
        <authorList>
            <person name="Whitman W."/>
        </authorList>
    </citation>
    <scope>NUCLEOTIDE SEQUENCE [LARGE SCALE GENOMIC DNA]</scope>
    <source>
        <strain evidence="1 2">USDA 415</strain>
    </source>
</reference>
<accession>A0ABV4F0X3</accession>
<comment type="caution">
    <text evidence="1">The sequence shown here is derived from an EMBL/GenBank/DDBJ whole genome shotgun (WGS) entry which is preliminary data.</text>
</comment>
<dbReference type="Proteomes" id="UP001565471">
    <property type="component" value="Unassembled WGS sequence"/>
</dbReference>
<evidence type="ECO:0000313" key="1">
    <source>
        <dbReference type="EMBL" id="MEY9317079.1"/>
    </source>
</evidence>
<keyword evidence="2" id="KW-1185">Reference proteome</keyword>
<name>A0ABV4F0X3_BRAEL</name>
<proteinExistence type="predicted"/>